<feature type="domain" description="ABC transmembrane type-1" evidence="14">
    <location>
        <begin position="430"/>
        <end position="709"/>
    </location>
</feature>
<dbReference type="InterPro" id="IPR027417">
    <property type="entry name" value="P-loop_NTPase"/>
</dbReference>
<dbReference type="Proteomes" id="UP000029738">
    <property type="component" value="Unassembled WGS sequence"/>
</dbReference>
<accession>A0A8S9T1H3</accession>
<dbReference type="GO" id="GO:0016887">
    <property type="term" value="F:ATP hydrolysis activity"/>
    <property type="evidence" value="ECO:0007669"/>
    <property type="project" value="InterPro"/>
</dbReference>
<dbReference type="Pfam" id="PF00005">
    <property type="entry name" value="ABC_tran"/>
    <property type="match status" value="1"/>
</dbReference>
<keyword evidence="2" id="KW-0813">Transport</keyword>
<dbReference type="InterPro" id="IPR039421">
    <property type="entry name" value="Type_1_exporter"/>
</dbReference>
<reference evidence="16" key="1">
    <citation type="journal article" date="2015" name="Genome Announc.">
        <title>Draft Genome Sequence of Tolypothrix boutellei Strain VB521301.</title>
        <authorList>
            <person name="Chandrababunaidu M.M."/>
            <person name="Singh D."/>
            <person name="Sen D."/>
            <person name="Bhan S."/>
            <person name="Das S."/>
            <person name="Gupta A."/>
            <person name="Adhikary S.P."/>
            <person name="Tripathy S."/>
        </authorList>
    </citation>
    <scope>NUCLEOTIDE SEQUENCE</scope>
    <source>
        <strain evidence="16">VB521301</strain>
    </source>
</reference>
<dbReference type="SUPFAM" id="SSF51206">
    <property type="entry name" value="cAMP-binding domain-like"/>
    <property type="match status" value="1"/>
</dbReference>
<dbReference type="AlphaFoldDB" id="A0A8S9T1H3"/>
<evidence type="ECO:0000256" key="10">
    <source>
        <dbReference type="ARBA" id="ARBA00023136"/>
    </source>
</evidence>
<evidence type="ECO:0000313" key="17">
    <source>
        <dbReference type="Proteomes" id="UP000029738"/>
    </source>
</evidence>
<dbReference type="Gene3D" id="3.40.50.300">
    <property type="entry name" value="P-loop containing nucleotide triphosphate hydrolases"/>
    <property type="match status" value="1"/>
</dbReference>
<dbReference type="EMBL" id="JHEG04000001">
    <property type="protein sequence ID" value="KAF3885323.1"/>
    <property type="molecule type" value="Genomic_DNA"/>
</dbReference>
<dbReference type="GO" id="GO:0015421">
    <property type="term" value="F:ABC-type oligopeptide transporter activity"/>
    <property type="evidence" value="ECO:0007669"/>
    <property type="project" value="TreeGrafter"/>
</dbReference>
<dbReference type="Pfam" id="PF00664">
    <property type="entry name" value="ABC_membrane"/>
    <property type="match status" value="1"/>
</dbReference>
<evidence type="ECO:0000259" key="14">
    <source>
        <dbReference type="PROSITE" id="PS50929"/>
    </source>
</evidence>
<feature type="domain" description="ABC transporter" evidence="13">
    <location>
        <begin position="744"/>
        <end position="979"/>
    </location>
</feature>
<evidence type="ECO:0000259" key="12">
    <source>
        <dbReference type="PROSITE" id="PS50042"/>
    </source>
</evidence>
<dbReference type="PROSITE" id="PS00211">
    <property type="entry name" value="ABC_TRANSPORTER_1"/>
    <property type="match status" value="1"/>
</dbReference>
<dbReference type="CDD" id="cd02259">
    <property type="entry name" value="Peptidase_C39_like"/>
    <property type="match status" value="1"/>
</dbReference>
<dbReference type="InterPro" id="IPR000595">
    <property type="entry name" value="cNMP-bd_dom"/>
</dbReference>
<dbReference type="CDD" id="cd00038">
    <property type="entry name" value="CAP_ED"/>
    <property type="match status" value="1"/>
</dbReference>
<keyword evidence="7" id="KW-0645">Protease</keyword>
<evidence type="ECO:0000259" key="15">
    <source>
        <dbReference type="PROSITE" id="PS50990"/>
    </source>
</evidence>
<protein>
    <submittedName>
        <fullName evidence="16">Type I secretion system permease/ATPase</fullName>
    </submittedName>
</protein>
<evidence type="ECO:0000256" key="7">
    <source>
        <dbReference type="ARBA" id="ARBA00022807"/>
    </source>
</evidence>
<dbReference type="SMART" id="SM00100">
    <property type="entry name" value="cNMP"/>
    <property type="match status" value="1"/>
</dbReference>
<dbReference type="Gene3D" id="1.20.1560.10">
    <property type="entry name" value="ABC transporter type 1, transmembrane domain"/>
    <property type="match status" value="1"/>
</dbReference>
<evidence type="ECO:0000256" key="8">
    <source>
        <dbReference type="ARBA" id="ARBA00022840"/>
    </source>
</evidence>
<dbReference type="PROSITE" id="PS50893">
    <property type="entry name" value="ABC_TRANSPORTER_2"/>
    <property type="match status" value="1"/>
</dbReference>
<keyword evidence="10 11" id="KW-0472">Membrane</keyword>
<dbReference type="Gene3D" id="3.90.70.10">
    <property type="entry name" value="Cysteine proteinases"/>
    <property type="match status" value="1"/>
</dbReference>
<feature type="transmembrane region" description="Helical" evidence="11">
    <location>
        <begin position="466"/>
        <end position="484"/>
    </location>
</feature>
<feature type="domain" description="Peptidase C39" evidence="15">
    <location>
        <begin position="276"/>
        <end position="398"/>
    </location>
</feature>
<proteinExistence type="predicted"/>
<dbReference type="GO" id="GO:0006508">
    <property type="term" value="P:proteolysis"/>
    <property type="evidence" value="ECO:0007669"/>
    <property type="project" value="InterPro"/>
</dbReference>
<dbReference type="Pfam" id="PF00027">
    <property type="entry name" value="cNMP_binding"/>
    <property type="match status" value="1"/>
</dbReference>
<evidence type="ECO:0000256" key="4">
    <source>
        <dbReference type="ARBA" id="ARBA00022692"/>
    </source>
</evidence>
<gene>
    <name evidence="16" type="ORF">DA73_0400007515</name>
</gene>
<evidence type="ECO:0000256" key="1">
    <source>
        <dbReference type="ARBA" id="ARBA00004651"/>
    </source>
</evidence>
<dbReference type="PROSITE" id="PS50042">
    <property type="entry name" value="CNMP_BINDING_3"/>
    <property type="match status" value="1"/>
</dbReference>
<dbReference type="NCBIfam" id="TIGR01846">
    <property type="entry name" value="type_I_sec_HlyB"/>
    <property type="match status" value="1"/>
</dbReference>
<comment type="caution">
    <text evidence="16">The sequence shown here is derived from an EMBL/GenBank/DDBJ whole genome shotgun (WGS) entry which is preliminary data.</text>
</comment>
<dbReference type="GO" id="GO:0005524">
    <property type="term" value="F:ATP binding"/>
    <property type="evidence" value="ECO:0007669"/>
    <property type="project" value="UniProtKB-KW"/>
</dbReference>
<dbReference type="CDD" id="cd18782">
    <property type="entry name" value="ABC_6TM_PrtD_LapB_HlyB_like"/>
    <property type="match status" value="1"/>
</dbReference>
<dbReference type="SMART" id="SM00382">
    <property type="entry name" value="AAA"/>
    <property type="match status" value="1"/>
</dbReference>
<feature type="transmembrane region" description="Helical" evidence="11">
    <location>
        <begin position="426"/>
        <end position="446"/>
    </location>
</feature>
<organism evidence="16 17">
    <name type="scientific">Tolypothrix bouteillei VB521301</name>
    <dbReference type="NCBI Taxonomy" id="1479485"/>
    <lineage>
        <taxon>Bacteria</taxon>
        <taxon>Bacillati</taxon>
        <taxon>Cyanobacteriota</taxon>
        <taxon>Cyanophyceae</taxon>
        <taxon>Nostocales</taxon>
        <taxon>Tolypothrichaceae</taxon>
        <taxon>Tolypothrix</taxon>
    </lineage>
</organism>
<dbReference type="Pfam" id="PF03412">
    <property type="entry name" value="Peptidase_C39"/>
    <property type="match status" value="1"/>
</dbReference>
<evidence type="ECO:0000256" key="6">
    <source>
        <dbReference type="ARBA" id="ARBA00022801"/>
    </source>
</evidence>
<feature type="transmembrane region" description="Helical" evidence="11">
    <location>
        <begin position="664"/>
        <end position="689"/>
    </location>
</feature>
<dbReference type="SUPFAM" id="SSF90123">
    <property type="entry name" value="ABC transporter transmembrane region"/>
    <property type="match status" value="1"/>
</dbReference>
<dbReference type="InterPro" id="IPR003439">
    <property type="entry name" value="ABC_transporter-like_ATP-bd"/>
</dbReference>
<dbReference type="PROSITE" id="PS50929">
    <property type="entry name" value="ABC_TM1F"/>
    <property type="match status" value="1"/>
</dbReference>
<dbReference type="GO" id="GO:0005886">
    <property type="term" value="C:plasma membrane"/>
    <property type="evidence" value="ECO:0007669"/>
    <property type="project" value="UniProtKB-SubCell"/>
</dbReference>
<dbReference type="GO" id="GO:0030256">
    <property type="term" value="C:type I protein secretion system complex"/>
    <property type="evidence" value="ECO:0007669"/>
    <property type="project" value="InterPro"/>
</dbReference>
<keyword evidence="4 11" id="KW-0812">Transmembrane</keyword>
<evidence type="ECO:0000256" key="11">
    <source>
        <dbReference type="SAM" id="Phobius"/>
    </source>
</evidence>
<dbReference type="PROSITE" id="PS50990">
    <property type="entry name" value="PEPTIDASE_C39"/>
    <property type="match status" value="1"/>
</dbReference>
<feature type="transmembrane region" description="Helical" evidence="11">
    <location>
        <begin position="564"/>
        <end position="584"/>
    </location>
</feature>
<dbReference type="PANTHER" id="PTHR43394">
    <property type="entry name" value="ATP-DEPENDENT PERMEASE MDL1, MITOCHONDRIAL"/>
    <property type="match status" value="1"/>
</dbReference>
<keyword evidence="5" id="KW-0547">Nucleotide-binding</keyword>
<keyword evidence="3" id="KW-1003">Cell membrane</keyword>
<dbReference type="InterPro" id="IPR014710">
    <property type="entry name" value="RmlC-like_jellyroll"/>
</dbReference>
<dbReference type="PANTHER" id="PTHR43394:SF1">
    <property type="entry name" value="ATP-BINDING CASSETTE SUB-FAMILY B MEMBER 10, MITOCHONDRIAL"/>
    <property type="match status" value="1"/>
</dbReference>
<evidence type="ECO:0000256" key="9">
    <source>
        <dbReference type="ARBA" id="ARBA00022989"/>
    </source>
</evidence>
<evidence type="ECO:0000256" key="3">
    <source>
        <dbReference type="ARBA" id="ARBA00022475"/>
    </source>
</evidence>
<evidence type="ECO:0000256" key="5">
    <source>
        <dbReference type="ARBA" id="ARBA00022741"/>
    </source>
</evidence>
<comment type="subcellular location">
    <subcellularLocation>
        <location evidence="1">Cell membrane</location>
        <topology evidence="1">Multi-pass membrane protein</topology>
    </subcellularLocation>
</comment>
<dbReference type="GO" id="GO:0008234">
    <property type="term" value="F:cysteine-type peptidase activity"/>
    <property type="evidence" value="ECO:0007669"/>
    <property type="project" value="UniProtKB-KW"/>
</dbReference>
<evidence type="ECO:0000313" key="16">
    <source>
        <dbReference type="EMBL" id="KAF3885323.1"/>
    </source>
</evidence>
<dbReference type="Gene3D" id="2.60.120.10">
    <property type="entry name" value="Jelly Rolls"/>
    <property type="match status" value="1"/>
</dbReference>
<dbReference type="InterPro" id="IPR018490">
    <property type="entry name" value="cNMP-bd_dom_sf"/>
</dbReference>
<name>A0A8S9T1H3_9CYAN</name>
<dbReference type="InterPro" id="IPR011527">
    <property type="entry name" value="ABC1_TM_dom"/>
</dbReference>
<dbReference type="InterPro" id="IPR005074">
    <property type="entry name" value="Peptidase_C39"/>
</dbReference>
<dbReference type="GO" id="GO:0030253">
    <property type="term" value="P:protein secretion by the type I secretion system"/>
    <property type="evidence" value="ECO:0007669"/>
    <property type="project" value="InterPro"/>
</dbReference>
<dbReference type="SUPFAM" id="SSF52540">
    <property type="entry name" value="P-loop containing nucleoside triphosphate hydrolases"/>
    <property type="match status" value="1"/>
</dbReference>
<evidence type="ECO:0000259" key="13">
    <source>
        <dbReference type="PROSITE" id="PS50893"/>
    </source>
</evidence>
<keyword evidence="6" id="KW-0378">Hydrolase</keyword>
<dbReference type="InterPro" id="IPR036640">
    <property type="entry name" value="ABC1_TM_sf"/>
</dbReference>
<dbReference type="InterPro" id="IPR010132">
    <property type="entry name" value="ATPase_T1SS_HlyB"/>
</dbReference>
<evidence type="ECO:0000256" key="2">
    <source>
        <dbReference type="ARBA" id="ARBA00022448"/>
    </source>
</evidence>
<feature type="transmembrane region" description="Helical" evidence="11">
    <location>
        <begin position="537"/>
        <end position="558"/>
    </location>
</feature>
<feature type="domain" description="Cyclic nucleotide-binding" evidence="12">
    <location>
        <begin position="18"/>
        <end position="121"/>
    </location>
</feature>
<keyword evidence="8" id="KW-0067">ATP-binding</keyword>
<keyword evidence="17" id="KW-1185">Reference proteome</keyword>
<dbReference type="InterPro" id="IPR017871">
    <property type="entry name" value="ABC_transporter-like_CS"/>
</dbReference>
<dbReference type="RefSeq" id="WP_082051798.1">
    <property type="nucleotide sequence ID" value="NZ_JHEG04000001.1"/>
</dbReference>
<dbReference type="InterPro" id="IPR003593">
    <property type="entry name" value="AAA+_ATPase"/>
</dbReference>
<keyword evidence="7" id="KW-0788">Thiol protease</keyword>
<sequence>MMTNISVDIKEYLTSSFPFLHLSEKTLNNLQKKFQFLRYRMGQTIAKREALPEQISIICQGQARLLGYDPRSGKPDTLMLLQPGEVIGWVSHVRDVACETAIASTEVICLNLPATDFLSLMKQESAFAEALQSRISLTELYELLGEELNRRADGNTDLLKLTRTAWETAVVQTFPMGRSSLIPGNGEDRLWLVSGSSHTKFPVGSPVDLNANTKLPLHGNLRLVGVPKYLLPASIIPVTTSTTADSWASDIPYASEIVAKPAISKQSQREKYPYIRARGPIDATLACFQMLSQYFNMPFRRDMLRRVLTKQQENAGSLSLQFCGAVAELMGLTTQIVKIPASAVSRLQPPVMISWQDTFAVIYKTSPQELLIAVPEMGLVRRKSRDFAETWGTEGEVLLLQPTKHTPKSRFGLSWFVPSLRRYRKVLIEVLIASIVVQIFGLVNPLATQVIIDKVIVGNSPDTLEVFGIFLIVVSIVEAILSNVRTHLFVDTTNRIDLSLGSEVINHLLRLPLSYFDRRPVGELATRINELEHIRSFLTGTALTVVMDAVFSVIYIAVMAIYSWVLTLVALVTVPLFALLNLLVSPIMRRQLHEKAERNAETHSYLVEVMAGMQTVKAQNLELRSRWQWQERYARYISAGFKTISTQTTAGSLSNFLNKLSTLLVLWVGAYLVLNGQLTLGQLIAFRIISNYVTSPLLRLVQLWQNFQETALSLQRLSDILDTPQEEEQGEHQNILMPAIEGHVCYQNVSFSFRPNSPMQLCNINVEFPRGSFIGVVGQSGSGKSTMLKLLPRLYEPVSGKILIDGYDISKVELYSLRRQIGVVLQDTLLFDGTIRENIALAYPDASDEEIIAAAKVAYAHDFIMSLPNGYNTQVGERGSGLSGGQRQRVAIARTVLQNPQLLILDEATSALDYNAEAQVCRNLAEAFKDKTVFFITHRLTTIRNADVILMMDKGAIVEQGTHEELMSLKGYYYCLYKQQEKG</sequence>
<keyword evidence="9 11" id="KW-1133">Transmembrane helix</keyword>
<dbReference type="OrthoDB" id="516912at2"/>
<reference evidence="16" key="2">
    <citation type="submission" date="2019-11" db="EMBL/GenBank/DDBJ databases">
        <title>Improved Assembly of Tolypothrix boutellei genome.</title>
        <authorList>
            <person name="Sarangi A.N."/>
            <person name="Mukherjee M."/>
            <person name="Ghosh S."/>
            <person name="Singh D."/>
            <person name="Das A."/>
            <person name="Kant S."/>
            <person name="Prusty A."/>
            <person name="Tripathy S."/>
        </authorList>
    </citation>
    <scope>NUCLEOTIDE SEQUENCE</scope>
    <source>
        <strain evidence="16">VB521301</strain>
    </source>
</reference>
<dbReference type="FunFam" id="3.40.50.300:FF:000221">
    <property type="entry name" value="Multidrug ABC transporter ATP-binding protein"/>
    <property type="match status" value="1"/>
</dbReference>